<dbReference type="InterPro" id="IPR006073">
    <property type="entry name" value="GTP-bd"/>
</dbReference>
<dbReference type="AlphaFoldDB" id="A0A151B4V4"/>
<protein>
    <submittedName>
        <fullName evidence="2">GTP-binding protein EngB</fullName>
    </submittedName>
</protein>
<dbReference type="Proteomes" id="UP000075531">
    <property type="component" value="Unassembled WGS sequence"/>
</dbReference>
<dbReference type="Pfam" id="PF01926">
    <property type="entry name" value="MMR_HSR1"/>
    <property type="match status" value="1"/>
</dbReference>
<dbReference type="EMBL" id="LTBA01000010">
    <property type="protein sequence ID" value="KYH34830.1"/>
    <property type="molecule type" value="Genomic_DNA"/>
</dbReference>
<feature type="domain" description="G" evidence="1">
    <location>
        <begin position="27"/>
        <end position="92"/>
    </location>
</feature>
<sequence>MVTAYNTYRVNEINKKLQIAKFRPLDIMVTGVTGAGKSTTLNTFFQKTVAKVGTGVEPETMGLDTYSLNNSIRFWDTPGLGDGVQQDKVHTKKLIELLYKTYSLDNNTYGFIDIALIIIEGSNRDMGTTYQLLNDVIVPNIQKDRILVAINQADIAMKGRHWLPDVNKPDEKLKSFLERQSLSIQKRVFETTGVNIIKPVYYSAEYNFNIHKLLNMIIDNMPLQRRKLMK</sequence>
<dbReference type="PATRIC" id="fig|1121338.3.peg.1331"/>
<comment type="caution">
    <text evidence="2">The sequence shown here is derived from an EMBL/GenBank/DDBJ whole genome shotgun (WGS) entry which is preliminary data.</text>
</comment>
<accession>A0A151B4V4</accession>
<dbReference type="SUPFAM" id="SSF52540">
    <property type="entry name" value="P-loop containing nucleoside triphosphate hydrolases"/>
    <property type="match status" value="1"/>
</dbReference>
<dbReference type="Gene3D" id="3.40.50.300">
    <property type="entry name" value="P-loop containing nucleotide triphosphate hydrolases"/>
    <property type="match status" value="1"/>
</dbReference>
<name>A0A151B4V4_9CLOT</name>
<dbReference type="CDD" id="cd00882">
    <property type="entry name" value="Ras_like_GTPase"/>
    <property type="match status" value="1"/>
</dbReference>
<dbReference type="GO" id="GO:0005525">
    <property type="term" value="F:GTP binding"/>
    <property type="evidence" value="ECO:0007669"/>
    <property type="project" value="InterPro"/>
</dbReference>
<dbReference type="InterPro" id="IPR027417">
    <property type="entry name" value="P-loop_NTPase"/>
</dbReference>
<gene>
    <name evidence="2" type="primary">engB_1</name>
    <name evidence="2" type="ORF">CLTEP_12950</name>
</gene>
<reference evidence="2 3" key="1">
    <citation type="submission" date="2016-02" db="EMBL/GenBank/DDBJ databases">
        <title>Genome sequence of Clostridium tepidiprofundi DSM 19306.</title>
        <authorList>
            <person name="Poehlein A."/>
            <person name="Daniel R."/>
        </authorList>
    </citation>
    <scope>NUCLEOTIDE SEQUENCE [LARGE SCALE GENOMIC DNA]</scope>
    <source>
        <strain evidence="2 3">DSM 19306</strain>
    </source>
</reference>
<dbReference type="OrthoDB" id="9255830at2"/>
<proteinExistence type="predicted"/>
<evidence type="ECO:0000313" key="3">
    <source>
        <dbReference type="Proteomes" id="UP000075531"/>
    </source>
</evidence>
<organism evidence="2 3">
    <name type="scientific">Clostridium tepidiprofundi DSM 19306</name>
    <dbReference type="NCBI Taxonomy" id="1121338"/>
    <lineage>
        <taxon>Bacteria</taxon>
        <taxon>Bacillati</taxon>
        <taxon>Bacillota</taxon>
        <taxon>Clostridia</taxon>
        <taxon>Eubacteriales</taxon>
        <taxon>Clostridiaceae</taxon>
        <taxon>Clostridium</taxon>
    </lineage>
</organism>
<keyword evidence="3" id="KW-1185">Reference proteome</keyword>
<dbReference type="RefSeq" id="WP_066824222.1">
    <property type="nucleotide sequence ID" value="NZ_LTBA01000010.1"/>
</dbReference>
<evidence type="ECO:0000313" key="2">
    <source>
        <dbReference type="EMBL" id="KYH34830.1"/>
    </source>
</evidence>
<evidence type="ECO:0000259" key="1">
    <source>
        <dbReference type="Pfam" id="PF01926"/>
    </source>
</evidence>